<dbReference type="RefSeq" id="XP_018332556.1">
    <property type="nucleotide sequence ID" value="XM_018477054.1"/>
</dbReference>
<keyword evidence="2" id="KW-0378">Hydrolase</keyword>
<keyword evidence="7" id="KW-1185">Reference proteome</keyword>
<keyword evidence="5" id="KW-0732">Signal</keyword>
<evidence type="ECO:0000259" key="6">
    <source>
        <dbReference type="Pfam" id="PF00089"/>
    </source>
</evidence>
<evidence type="ECO:0000256" key="4">
    <source>
        <dbReference type="ARBA" id="ARBA00023157"/>
    </source>
</evidence>
<dbReference type="PROSITE" id="PS00134">
    <property type="entry name" value="TRYPSIN_HIS"/>
    <property type="match status" value="1"/>
</dbReference>
<reference evidence="8" key="1">
    <citation type="submission" date="2025-08" db="UniProtKB">
        <authorList>
            <consortium name="RefSeq"/>
        </authorList>
    </citation>
    <scope>IDENTIFICATION</scope>
    <source>
        <tissue evidence="8">Entire body</tissue>
    </source>
</reference>
<dbReference type="InParanoid" id="A0A1W4X8W8"/>
<name>A0A1W4X8W8_AGRPL</name>
<dbReference type="PANTHER" id="PTHR24276:SF98">
    <property type="entry name" value="FI18310P1-RELATED"/>
    <property type="match status" value="1"/>
</dbReference>
<gene>
    <name evidence="8" type="primary">LOC108742047</name>
</gene>
<dbReference type="OrthoDB" id="6628837at2759"/>
<protein>
    <submittedName>
        <fullName evidence="8">Glandular kallikrein-like</fullName>
    </submittedName>
</protein>
<evidence type="ECO:0000256" key="1">
    <source>
        <dbReference type="ARBA" id="ARBA00022670"/>
    </source>
</evidence>
<dbReference type="AlphaFoldDB" id="A0A1W4X8W8"/>
<feature type="signal peptide" evidence="5">
    <location>
        <begin position="1"/>
        <end position="19"/>
    </location>
</feature>
<dbReference type="KEGG" id="apln:108742047"/>
<dbReference type="SUPFAM" id="SSF50494">
    <property type="entry name" value="Trypsin-like serine proteases"/>
    <property type="match status" value="1"/>
</dbReference>
<dbReference type="Pfam" id="PF00089">
    <property type="entry name" value="Trypsin"/>
    <property type="match status" value="1"/>
</dbReference>
<evidence type="ECO:0000256" key="2">
    <source>
        <dbReference type="ARBA" id="ARBA00022801"/>
    </source>
</evidence>
<dbReference type="GO" id="GO:0006508">
    <property type="term" value="P:proteolysis"/>
    <property type="evidence" value="ECO:0007669"/>
    <property type="project" value="UniProtKB-KW"/>
</dbReference>
<sequence>MKIFLFILLIVSLFLGISSFPGQADIVNNNVRIVGGKPTTIEKFPYNAQLYLYDQFSCGATIVSPKWVLTAAHCTYE</sequence>
<dbReference type="InterPro" id="IPR050430">
    <property type="entry name" value="Peptidase_S1"/>
</dbReference>
<evidence type="ECO:0000313" key="8">
    <source>
        <dbReference type="RefSeq" id="XP_018332556.1"/>
    </source>
</evidence>
<keyword evidence="3" id="KW-0720">Serine protease</keyword>
<keyword evidence="4" id="KW-1015">Disulfide bond</keyword>
<dbReference type="InterPro" id="IPR018114">
    <property type="entry name" value="TRYPSIN_HIS"/>
</dbReference>
<organism evidence="7 8">
    <name type="scientific">Agrilus planipennis</name>
    <name type="common">Emerald ash borer</name>
    <name type="synonym">Agrilus marcopoli</name>
    <dbReference type="NCBI Taxonomy" id="224129"/>
    <lineage>
        <taxon>Eukaryota</taxon>
        <taxon>Metazoa</taxon>
        <taxon>Ecdysozoa</taxon>
        <taxon>Arthropoda</taxon>
        <taxon>Hexapoda</taxon>
        <taxon>Insecta</taxon>
        <taxon>Pterygota</taxon>
        <taxon>Neoptera</taxon>
        <taxon>Endopterygota</taxon>
        <taxon>Coleoptera</taxon>
        <taxon>Polyphaga</taxon>
        <taxon>Elateriformia</taxon>
        <taxon>Buprestoidea</taxon>
        <taxon>Buprestidae</taxon>
        <taxon>Agrilinae</taxon>
        <taxon>Agrilus</taxon>
    </lineage>
</organism>
<evidence type="ECO:0000313" key="7">
    <source>
        <dbReference type="Proteomes" id="UP000192223"/>
    </source>
</evidence>
<dbReference type="GeneID" id="108742047"/>
<evidence type="ECO:0000256" key="5">
    <source>
        <dbReference type="SAM" id="SignalP"/>
    </source>
</evidence>
<dbReference type="STRING" id="224129.A0A1W4X8W8"/>
<dbReference type="GO" id="GO:0004252">
    <property type="term" value="F:serine-type endopeptidase activity"/>
    <property type="evidence" value="ECO:0007669"/>
    <property type="project" value="InterPro"/>
</dbReference>
<feature type="domain" description="Peptidase S1" evidence="6">
    <location>
        <begin position="33"/>
        <end position="77"/>
    </location>
</feature>
<dbReference type="InterPro" id="IPR001254">
    <property type="entry name" value="Trypsin_dom"/>
</dbReference>
<dbReference type="Gene3D" id="2.40.10.10">
    <property type="entry name" value="Trypsin-like serine proteases"/>
    <property type="match status" value="1"/>
</dbReference>
<proteinExistence type="predicted"/>
<accession>A0A1W4X8W8</accession>
<dbReference type="InterPro" id="IPR043504">
    <property type="entry name" value="Peptidase_S1_PA_chymotrypsin"/>
</dbReference>
<dbReference type="PANTHER" id="PTHR24276">
    <property type="entry name" value="POLYSERASE-RELATED"/>
    <property type="match status" value="1"/>
</dbReference>
<dbReference type="InterPro" id="IPR009003">
    <property type="entry name" value="Peptidase_S1_PA"/>
</dbReference>
<evidence type="ECO:0000256" key="3">
    <source>
        <dbReference type="ARBA" id="ARBA00022825"/>
    </source>
</evidence>
<feature type="chain" id="PRO_5010691685" evidence="5">
    <location>
        <begin position="20"/>
        <end position="77"/>
    </location>
</feature>
<keyword evidence="1" id="KW-0645">Protease</keyword>
<dbReference type="Proteomes" id="UP000192223">
    <property type="component" value="Unplaced"/>
</dbReference>